<dbReference type="PANTHER" id="PTHR13366">
    <property type="entry name" value="MALARIA ANTIGEN-RELATED"/>
    <property type="match status" value="1"/>
</dbReference>
<dbReference type="AlphaFoldDB" id="A0A8J4YNR8"/>
<dbReference type="InterPro" id="IPR011989">
    <property type="entry name" value="ARM-like"/>
</dbReference>
<dbReference type="InterPro" id="IPR052107">
    <property type="entry name" value="HEAT6"/>
</dbReference>
<evidence type="ECO:0000256" key="2">
    <source>
        <dbReference type="SAM" id="MobiDB-lite"/>
    </source>
</evidence>
<keyword evidence="5" id="KW-1185">Reference proteome</keyword>
<feature type="compositionally biased region" description="Basic residues" evidence="2">
    <location>
        <begin position="302"/>
        <end position="314"/>
    </location>
</feature>
<name>A0A8J4YNR8_CHIOP</name>
<gene>
    <name evidence="4" type="primary">HEATR6</name>
    <name evidence="4" type="ORF">GWK47_034736</name>
</gene>
<dbReference type="InterPro" id="IPR016024">
    <property type="entry name" value="ARM-type_fold"/>
</dbReference>
<feature type="compositionally biased region" description="Basic and acidic residues" evidence="2">
    <location>
        <begin position="847"/>
        <end position="862"/>
    </location>
</feature>
<organism evidence="4 5">
    <name type="scientific">Chionoecetes opilio</name>
    <name type="common">Atlantic snow crab</name>
    <name type="synonym">Cancer opilio</name>
    <dbReference type="NCBI Taxonomy" id="41210"/>
    <lineage>
        <taxon>Eukaryota</taxon>
        <taxon>Metazoa</taxon>
        <taxon>Ecdysozoa</taxon>
        <taxon>Arthropoda</taxon>
        <taxon>Crustacea</taxon>
        <taxon>Multicrustacea</taxon>
        <taxon>Malacostraca</taxon>
        <taxon>Eumalacostraca</taxon>
        <taxon>Eucarida</taxon>
        <taxon>Decapoda</taxon>
        <taxon>Pleocyemata</taxon>
        <taxon>Brachyura</taxon>
        <taxon>Eubrachyura</taxon>
        <taxon>Majoidea</taxon>
        <taxon>Majidae</taxon>
        <taxon>Chionoecetes</taxon>
    </lineage>
</organism>
<comment type="caution">
    <text evidence="4">The sequence shown here is derived from an EMBL/GenBank/DDBJ whole genome shotgun (WGS) entry which is preliminary data.</text>
</comment>
<evidence type="ECO:0000256" key="1">
    <source>
        <dbReference type="ARBA" id="ARBA00015263"/>
    </source>
</evidence>
<feature type="region of interest" description="Disordered" evidence="2">
    <location>
        <begin position="831"/>
        <end position="870"/>
    </location>
</feature>
<proteinExistence type="predicted"/>
<dbReference type="EMBL" id="JACEEZ010003422">
    <property type="protein sequence ID" value="KAG0727419.1"/>
    <property type="molecule type" value="Genomic_DNA"/>
</dbReference>
<dbReference type="Proteomes" id="UP000770661">
    <property type="component" value="Unassembled WGS sequence"/>
</dbReference>
<dbReference type="OrthoDB" id="66533at2759"/>
<dbReference type="SUPFAM" id="SSF48371">
    <property type="entry name" value="ARM repeat"/>
    <property type="match status" value="1"/>
</dbReference>
<evidence type="ECO:0000313" key="4">
    <source>
        <dbReference type="EMBL" id="KAG0727419.1"/>
    </source>
</evidence>
<evidence type="ECO:0000259" key="3">
    <source>
        <dbReference type="Pfam" id="PF13251"/>
    </source>
</evidence>
<feature type="region of interest" description="Disordered" evidence="2">
    <location>
        <begin position="281"/>
        <end position="325"/>
    </location>
</feature>
<feature type="region of interest" description="Disordered" evidence="2">
    <location>
        <begin position="612"/>
        <end position="639"/>
    </location>
</feature>
<feature type="region of interest" description="Disordered" evidence="2">
    <location>
        <begin position="365"/>
        <end position="414"/>
    </location>
</feature>
<dbReference type="InterPro" id="IPR025283">
    <property type="entry name" value="DUF4042"/>
</dbReference>
<accession>A0A8J4YNR8</accession>
<feature type="compositionally biased region" description="Polar residues" evidence="2">
    <location>
        <begin position="831"/>
        <end position="846"/>
    </location>
</feature>
<sequence length="1252" mass="136871">MCEVRQERWGALVSKLMRVQVTPAAGSEEEAALITTLTGLCMCYPSPRLLQDHQQIQCVVEKCVSHIFEPHGALVRHSAQLLASLLRCPFTPHLSGTTTAQLLAWLGEALRHQGGKEGQIDTVYQLLRALAAILRNTSNPAQKVYLSLAGGRGSLTQTLECNSAWLNKVMAIQCLHLLTYVGPEVVTEARQRGEEIFPAEVVGSIQRIVIVVVQQEPPHPSQCTHRLYLHLMASALSVLYNLVVCAPGLVLGNSIVSACRPFAFYGLPGYSHGDLVDRCPTPPMDFPSTQDSDSNSRNYTNRNRRKRLRRKRAQPSRSTPDCNRGVVGAPLGGLAVGGVGLGLRGAPPATDLANISLKPEWTKGRGLGQTEIQGNKPVSPLPSSSEGEEVQETNRAAEPQVSSETDFSDIEGGGDKETALMARVRQCSLQAINAVIDKVGKQHKFSYWPPLMCQSPSLMTCVLRDPALLVRMAALQVINTFLLDSSKVLTLAVERSSEGKSSYTTLGHQLGVSLRELHRCLALALISEKFPSALVRTLKTIELLVENVNYSKLQPGLLSKLVTHVKYFMRYKETVVRANAFSVMVSVLMIKPQVEELRDLLLRYQTPALTAPPAVLPPPSMEEELPGEEEEEEESDTNLKKEMEKLNLLSEGEEEGSSGGEKTMVSWLVGRCVDSLLALDHEAVRGIYIQVQLQSLKVLSALVSEHLTLILPSLPLIQRVITVCSEAVQEPIQSSPLPLPARHPYHTPAHHRDLQARMIWDGGDGGDASFTSPDPGVVVEHTYTLLGCLLGAVKTDLERKSESSLNLTQAQQLWLWTLQGPLQVLLTQAASGHTGDTTKGTPTQADQTERHQPVSWRQREGTDSTDDAEDSVKQVVAVATVLSHFSPEVFESLGEVWAGRVISTVHWLVTHPEAELRLAGVRAMAIMVGFPGVVANPGSLALLHATVEAACDLLVQRDANVNRDRLLASWALANVSSVFELYKDSWEGSEHFGSREVLSQEMLGRVLEVGLRACLDKDKIRPHGVRCIGNFASFLQPQQVAHPALAPLVTQTVDTLVACASTGSNMKTRWNACHALGNIMSSGRLSIATAPWRGQVFTTLGCLVESFKNYKVRIQACSALCSMTGRQEYGSDYLGVWKALLRGLDNAQNIVDYQEIRHRDELINQICQGICQLCVHLTLADAGTLCELLQVHQDMAGPLMQKAYLSLPPERSGHALQAQHRVKELIGCDALTEAQQQALLILENLTAPATNT</sequence>
<dbReference type="Gene3D" id="1.25.10.10">
    <property type="entry name" value="Leucine-rich Repeat Variant"/>
    <property type="match status" value="1"/>
</dbReference>
<evidence type="ECO:0000313" key="5">
    <source>
        <dbReference type="Proteomes" id="UP000770661"/>
    </source>
</evidence>
<feature type="domain" description="DUF4042" evidence="3">
    <location>
        <begin position="423"/>
        <end position="591"/>
    </location>
</feature>
<dbReference type="Pfam" id="PF13251">
    <property type="entry name" value="DUF4042"/>
    <property type="match status" value="1"/>
</dbReference>
<protein>
    <recommendedName>
        <fullName evidence="1">HEAT repeat-containing protein 6</fullName>
    </recommendedName>
</protein>
<dbReference type="PANTHER" id="PTHR13366:SF0">
    <property type="entry name" value="HEAT REPEAT-CONTAINING PROTEIN 6"/>
    <property type="match status" value="1"/>
</dbReference>
<feature type="compositionally biased region" description="Acidic residues" evidence="2">
    <location>
        <begin position="621"/>
        <end position="636"/>
    </location>
</feature>
<reference evidence="4" key="1">
    <citation type="submission" date="2020-07" db="EMBL/GenBank/DDBJ databases">
        <title>The High-quality genome of the commercially important snow crab, Chionoecetes opilio.</title>
        <authorList>
            <person name="Jeong J.-H."/>
            <person name="Ryu S."/>
        </authorList>
    </citation>
    <scope>NUCLEOTIDE SEQUENCE</scope>
    <source>
        <strain evidence="4">MADBK_172401_WGS</strain>
        <tissue evidence="4">Digestive gland</tissue>
    </source>
</reference>